<sequence precursor="true">MRIAVVGSGIAGLASAWLLSRKHEVTLFEANDYLGGHTHTHEVQQAGQRYRIDSGFIVHNPAHYPLLTQMFAQLGVASQPTTMSFSVHSEASGLEYNAATLDTLFCQRRNLLSPRFLGMVRDLARFYREAPTLLSQRDDTTTLGAYLEQHRYGAAFRDEHLIPMASALWSSPPTQILQFPARYLVQFMANHQMLQLGDRPQWRVVKGGSSTYVAALRAHWPVRERLNCPVFSIRRHYDRVEVDSVAGIGHFDQVVLACHSDQALRLLDDPSERERSILGAMTYQANDTVLHTDARVLPRRRKAWAAWNAWLPRDPEAPCTVSYCMNLLQGIDSPEPFVVTLNRADAIDPDKLLARMRYQHPVYTQAAVNAQARKAEIQGWRRTWFAGAYWGWGFHEDGMRSAVEVAAALGAHWPPHAEPMPATTARETELVA</sequence>
<dbReference type="AlphaFoldDB" id="M4NAA9"/>
<dbReference type="KEGG" id="rhd:R2APBS1_0202"/>
<gene>
    <name evidence="2" type="ORF">R2APBS1_0202</name>
</gene>
<dbReference type="eggNOG" id="COG2907">
    <property type="taxonomic scope" value="Bacteria"/>
</dbReference>
<dbReference type="Gene3D" id="3.50.50.60">
    <property type="entry name" value="FAD/NAD(P)-binding domain"/>
    <property type="match status" value="1"/>
</dbReference>
<protein>
    <submittedName>
        <fullName evidence="2">Putative NAD/FAD-binding protein</fullName>
    </submittedName>
</protein>
<name>M4NAA9_9GAMM</name>
<dbReference type="InterPro" id="IPR036188">
    <property type="entry name" value="FAD/NAD-bd_sf"/>
</dbReference>
<dbReference type="Gene3D" id="1.10.405.20">
    <property type="match status" value="1"/>
</dbReference>
<dbReference type="OrthoDB" id="20837at2"/>
<evidence type="ECO:0000313" key="3">
    <source>
        <dbReference type="Proteomes" id="UP000011859"/>
    </source>
</evidence>
<dbReference type="EMBL" id="CP003470">
    <property type="protein sequence ID" value="AGG87380.1"/>
    <property type="molecule type" value="Genomic_DNA"/>
</dbReference>
<dbReference type="RefSeq" id="WP_015446501.1">
    <property type="nucleotide sequence ID" value="NC_020541.1"/>
</dbReference>
<dbReference type="FunFam" id="1.10.405.20:FF:000001">
    <property type="entry name" value="Amine oxidase"/>
    <property type="match status" value="1"/>
</dbReference>
<dbReference type="Proteomes" id="UP000011859">
    <property type="component" value="Chromosome"/>
</dbReference>
<evidence type="ECO:0000259" key="1">
    <source>
        <dbReference type="Pfam" id="PF01593"/>
    </source>
</evidence>
<evidence type="ECO:0000313" key="2">
    <source>
        <dbReference type="EMBL" id="AGG87380.1"/>
    </source>
</evidence>
<dbReference type="HOGENOM" id="CLU_028123_1_0_6"/>
<proteinExistence type="predicted"/>
<dbReference type="PANTHER" id="PTHR42923:SF17">
    <property type="entry name" value="AMINE OXIDASE DOMAIN-CONTAINING PROTEIN"/>
    <property type="match status" value="1"/>
</dbReference>
<accession>M4NAA9</accession>
<dbReference type="PANTHER" id="PTHR42923">
    <property type="entry name" value="PROTOPORPHYRINOGEN OXIDASE"/>
    <property type="match status" value="1"/>
</dbReference>
<dbReference type="STRING" id="666685.R2APBS1_0202"/>
<feature type="domain" description="Amine oxidase" evidence="1">
    <location>
        <begin position="10"/>
        <end position="293"/>
    </location>
</feature>
<organism evidence="2 3">
    <name type="scientific">Rhodanobacter denitrificans</name>
    <dbReference type="NCBI Taxonomy" id="666685"/>
    <lineage>
        <taxon>Bacteria</taxon>
        <taxon>Pseudomonadati</taxon>
        <taxon>Pseudomonadota</taxon>
        <taxon>Gammaproteobacteria</taxon>
        <taxon>Lysobacterales</taxon>
        <taxon>Rhodanobacteraceae</taxon>
        <taxon>Rhodanobacter</taxon>
    </lineage>
</organism>
<dbReference type="InterPro" id="IPR002937">
    <property type="entry name" value="Amino_oxidase"/>
</dbReference>
<keyword evidence="3" id="KW-1185">Reference proteome</keyword>
<reference evidence="2 3" key="1">
    <citation type="submission" date="2012-04" db="EMBL/GenBank/DDBJ databases">
        <title>Complete genome of Rhodanobacter sp. 2APBS1.</title>
        <authorList>
            <consortium name="US DOE Joint Genome Institute"/>
            <person name="Huntemann M."/>
            <person name="Wei C.-L."/>
            <person name="Han J."/>
            <person name="Detter J.C."/>
            <person name="Han C."/>
            <person name="Tapia R."/>
            <person name="Munk A.C.C."/>
            <person name="Chen A."/>
            <person name="Krypides N."/>
            <person name="Mavromatis K."/>
            <person name="Markowitz V."/>
            <person name="Szeto E."/>
            <person name="Ivanova N."/>
            <person name="Mikhailova N."/>
            <person name="Ovchinnikova G."/>
            <person name="Pagani I."/>
            <person name="Pati A."/>
            <person name="Goodwin L."/>
            <person name="Peters L."/>
            <person name="Pitluck S."/>
            <person name="Woyke T."/>
            <person name="Prakash O."/>
            <person name="Elkins J."/>
            <person name="Brown S."/>
            <person name="Palumbo A."/>
            <person name="Hemme C."/>
            <person name="Zhou J."/>
            <person name="Watson D."/>
            <person name="Jardine P."/>
            <person name="Kostka J."/>
            <person name="Green S."/>
        </authorList>
    </citation>
    <scope>NUCLEOTIDE SEQUENCE [LARGE SCALE GENOMIC DNA]</scope>
    <source>
        <strain evidence="2 3">2APBS1</strain>
    </source>
</reference>
<dbReference type="Gene3D" id="3.30.70.1990">
    <property type="match status" value="1"/>
</dbReference>
<dbReference type="GO" id="GO:0016491">
    <property type="term" value="F:oxidoreductase activity"/>
    <property type="evidence" value="ECO:0007669"/>
    <property type="project" value="InterPro"/>
</dbReference>
<dbReference type="Pfam" id="PF01593">
    <property type="entry name" value="Amino_oxidase"/>
    <property type="match status" value="1"/>
</dbReference>
<dbReference type="InterPro" id="IPR050464">
    <property type="entry name" value="Zeta_carotene_desat/Oxidored"/>
</dbReference>
<dbReference type="SUPFAM" id="SSF51905">
    <property type="entry name" value="FAD/NAD(P)-binding domain"/>
    <property type="match status" value="1"/>
</dbReference>